<dbReference type="InterPro" id="IPR007307">
    <property type="entry name" value="Ltv1"/>
</dbReference>
<keyword evidence="3" id="KW-1185">Reference proteome</keyword>
<dbReference type="GO" id="GO:0005634">
    <property type="term" value="C:nucleus"/>
    <property type="evidence" value="ECO:0007669"/>
    <property type="project" value="TreeGrafter"/>
</dbReference>
<dbReference type="GO" id="GO:0000056">
    <property type="term" value="P:ribosomal small subunit export from nucleus"/>
    <property type="evidence" value="ECO:0007669"/>
    <property type="project" value="TreeGrafter"/>
</dbReference>
<sequence length="324" mass="36208">MDQIFKICKIFYEFRVYCCFTSTASPTRLTELKHIAINIPKWARRNSFDKKKSATFQLLARDSTDPNFGEAPGSDRVFVRVDNNPVSVDSFFDGDLDNVPDDGDLCSRFADAPEDDDDGDDDERIFGCSMRPQSKIDGDLHPLSDHVRREILELGFPDDGYNYLTHLREIKNTGGGSAFYHNSKAKIDQLPRDVKAYDASRLQIPEVTANPDEKTIYSVASKTVGVRIQKAVDPEVAALLDDSDVSLLGSDVEDLEEDFIVQANQFGEENVPVDNKLNLVEESVMAKKDARKTDNYVHAPVVDASESLNGNTNHLIRSGSQQHI</sequence>
<accession>A0AAD7PK81</accession>
<dbReference type="GO" id="GO:0005829">
    <property type="term" value="C:cytosol"/>
    <property type="evidence" value="ECO:0007669"/>
    <property type="project" value="TreeGrafter"/>
</dbReference>
<dbReference type="EMBL" id="JARAOO010000008">
    <property type="protein sequence ID" value="KAJ7957825.1"/>
    <property type="molecule type" value="Genomic_DNA"/>
</dbReference>
<organism evidence="2 3">
    <name type="scientific">Quillaja saponaria</name>
    <name type="common">Soap bark tree</name>
    <dbReference type="NCBI Taxonomy" id="32244"/>
    <lineage>
        <taxon>Eukaryota</taxon>
        <taxon>Viridiplantae</taxon>
        <taxon>Streptophyta</taxon>
        <taxon>Embryophyta</taxon>
        <taxon>Tracheophyta</taxon>
        <taxon>Spermatophyta</taxon>
        <taxon>Magnoliopsida</taxon>
        <taxon>eudicotyledons</taxon>
        <taxon>Gunneridae</taxon>
        <taxon>Pentapetalae</taxon>
        <taxon>rosids</taxon>
        <taxon>fabids</taxon>
        <taxon>Fabales</taxon>
        <taxon>Quillajaceae</taxon>
        <taxon>Quillaja</taxon>
    </lineage>
</organism>
<evidence type="ECO:0000313" key="3">
    <source>
        <dbReference type="Proteomes" id="UP001163823"/>
    </source>
</evidence>
<comment type="similarity">
    <text evidence="1">Belongs to the LTV1 family.</text>
</comment>
<evidence type="ECO:0000313" key="2">
    <source>
        <dbReference type="EMBL" id="KAJ7957825.1"/>
    </source>
</evidence>
<dbReference type="KEGG" id="qsa:O6P43_018642"/>
<dbReference type="GO" id="GO:0030688">
    <property type="term" value="C:preribosome, small subunit precursor"/>
    <property type="evidence" value="ECO:0007669"/>
    <property type="project" value="TreeGrafter"/>
</dbReference>
<dbReference type="AlphaFoldDB" id="A0AAD7PK81"/>
<dbReference type="PANTHER" id="PTHR21531:SF0">
    <property type="entry name" value="PROTEIN LTV1 HOMOLOG"/>
    <property type="match status" value="1"/>
</dbReference>
<protein>
    <submittedName>
        <fullName evidence="2">Protein LTV1-like</fullName>
    </submittedName>
</protein>
<name>A0AAD7PK81_QUISA</name>
<gene>
    <name evidence="2" type="ORF">O6P43_018642</name>
</gene>
<dbReference type="Pfam" id="PF04180">
    <property type="entry name" value="LTV"/>
    <property type="match status" value="1"/>
</dbReference>
<reference evidence="2" key="1">
    <citation type="journal article" date="2023" name="Science">
        <title>Elucidation of the pathway for biosynthesis of saponin adjuvants from the soapbark tree.</title>
        <authorList>
            <person name="Reed J."/>
            <person name="Orme A."/>
            <person name="El-Demerdash A."/>
            <person name="Owen C."/>
            <person name="Martin L.B.B."/>
            <person name="Misra R.C."/>
            <person name="Kikuchi S."/>
            <person name="Rejzek M."/>
            <person name="Martin A.C."/>
            <person name="Harkess A."/>
            <person name="Leebens-Mack J."/>
            <person name="Louveau T."/>
            <person name="Stephenson M.J."/>
            <person name="Osbourn A."/>
        </authorList>
    </citation>
    <scope>NUCLEOTIDE SEQUENCE</scope>
    <source>
        <strain evidence="2">S10</strain>
    </source>
</reference>
<proteinExistence type="inferred from homology"/>
<dbReference type="PANTHER" id="PTHR21531">
    <property type="entry name" value="LOW-TEMPERATURE VIABILITY PROTEIN LTV1-RELATED"/>
    <property type="match status" value="1"/>
</dbReference>
<evidence type="ECO:0000256" key="1">
    <source>
        <dbReference type="ARBA" id="ARBA00009078"/>
    </source>
</evidence>
<dbReference type="GO" id="GO:0042274">
    <property type="term" value="P:ribosomal small subunit biogenesis"/>
    <property type="evidence" value="ECO:0007669"/>
    <property type="project" value="InterPro"/>
</dbReference>
<comment type="caution">
    <text evidence="2">The sequence shown here is derived from an EMBL/GenBank/DDBJ whole genome shotgun (WGS) entry which is preliminary data.</text>
</comment>
<dbReference type="Proteomes" id="UP001163823">
    <property type="component" value="Chromosome 8"/>
</dbReference>